<reference evidence="2" key="1">
    <citation type="submission" date="2022-11" db="UniProtKB">
        <authorList>
            <consortium name="WormBaseParasite"/>
        </authorList>
    </citation>
    <scope>IDENTIFICATION</scope>
</reference>
<proteinExistence type="predicted"/>
<protein>
    <submittedName>
        <fullName evidence="2">Uncharacterized protein</fullName>
    </submittedName>
</protein>
<sequence length="84" mass="9701">MIDFRRDILEKHEPELHADILLDRDQEVYILRIKREAGFPLVSLTRQERSPKNAETKIDGVKGVPAQNTPAQLIQTKGRKLLEI</sequence>
<dbReference type="Proteomes" id="UP000887565">
    <property type="component" value="Unplaced"/>
</dbReference>
<name>A0A915L1J8_ROMCU</name>
<evidence type="ECO:0000313" key="2">
    <source>
        <dbReference type="WBParaSite" id="nRc.2.0.1.t45034-RA"/>
    </source>
</evidence>
<dbReference type="AlphaFoldDB" id="A0A915L1J8"/>
<accession>A0A915L1J8</accession>
<organism evidence="1 2">
    <name type="scientific">Romanomermis culicivorax</name>
    <name type="common">Nematode worm</name>
    <dbReference type="NCBI Taxonomy" id="13658"/>
    <lineage>
        <taxon>Eukaryota</taxon>
        <taxon>Metazoa</taxon>
        <taxon>Ecdysozoa</taxon>
        <taxon>Nematoda</taxon>
        <taxon>Enoplea</taxon>
        <taxon>Dorylaimia</taxon>
        <taxon>Mermithida</taxon>
        <taxon>Mermithoidea</taxon>
        <taxon>Mermithidae</taxon>
        <taxon>Romanomermis</taxon>
    </lineage>
</organism>
<dbReference type="WBParaSite" id="nRc.2.0.1.t45034-RA">
    <property type="protein sequence ID" value="nRc.2.0.1.t45034-RA"/>
    <property type="gene ID" value="nRc.2.0.1.g45034"/>
</dbReference>
<keyword evidence="1" id="KW-1185">Reference proteome</keyword>
<evidence type="ECO:0000313" key="1">
    <source>
        <dbReference type="Proteomes" id="UP000887565"/>
    </source>
</evidence>